<name>A0A2A8D4X2_9MICC</name>
<feature type="compositionally biased region" description="Basic and acidic residues" evidence="1">
    <location>
        <begin position="95"/>
        <end position="105"/>
    </location>
</feature>
<keyword evidence="2" id="KW-0472">Membrane</keyword>
<keyword evidence="2" id="KW-1133">Transmembrane helix</keyword>
<dbReference type="EMBL" id="PDEV01000003">
    <property type="protein sequence ID" value="PEN15867.1"/>
    <property type="molecule type" value="Genomic_DNA"/>
</dbReference>
<dbReference type="InterPro" id="IPR038468">
    <property type="entry name" value="MmpS_C"/>
</dbReference>
<feature type="region of interest" description="Disordered" evidence="1">
    <location>
        <begin position="75"/>
        <end position="105"/>
    </location>
</feature>
<feature type="transmembrane region" description="Helical" evidence="2">
    <location>
        <begin position="20"/>
        <end position="44"/>
    </location>
</feature>
<dbReference type="RefSeq" id="WP_098042760.1">
    <property type="nucleotide sequence ID" value="NZ_PDEV01000003.1"/>
</dbReference>
<evidence type="ECO:0000313" key="4">
    <source>
        <dbReference type="Proteomes" id="UP000219947"/>
    </source>
</evidence>
<keyword evidence="2" id="KW-0812">Transmembrane</keyword>
<evidence type="ECO:0000313" key="3">
    <source>
        <dbReference type="EMBL" id="PEN15867.1"/>
    </source>
</evidence>
<organism evidence="3 4">
    <name type="scientific">Rothia dentocariosa</name>
    <dbReference type="NCBI Taxonomy" id="2047"/>
    <lineage>
        <taxon>Bacteria</taxon>
        <taxon>Bacillati</taxon>
        <taxon>Actinomycetota</taxon>
        <taxon>Actinomycetes</taxon>
        <taxon>Micrococcales</taxon>
        <taxon>Micrococcaceae</taxon>
        <taxon>Rothia</taxon>
    </lineage>
</organism>
<accession>A0A2A8D4X2</accession>
<gene>
    <name evidence="3" type="ORF">CRM92_07120</name>
</gene>
<protein>
    <submittedName>
        <fullName evidence="3">Nuclear localization sequence-binding protein (p67)</fullName>
    </submittedName>
</protein>
<dbReference type="Gene3D" id="2.60.40.2880">
    <property type="entry name" value="MmpS1-5, C-terminal soluble domain"/>
    <property type="match status" value="1"/>
</dbReference>
<sequence length="159" mass="16784">MSQPPAPQYPVPAPKKKPIWPWFLGGGCLIILLIFAGCSALVFAGAKSASDSISSASAHADEDIKVELVATSTGKGHVTYGPSLSSSTSSADFENEWKQEAETKRKDGYSLDVSSFDEGVEVTCKIIVNGEVKDEQKATGDGYSSAHCNLSADFGYGDK</sequence>
<keyword evidence="4" id="KW-1185">Reference proteome</keyword>
<proteinExistence type="predicted"/>
<dbReference type="Proteomes" id="UP000219947">
    <property type="component" value="Unassembled WGS sequence"/>
</dbReference>
<reference evidence="3" key="1">
    <citation type="submission" date="2017-10" db="EMBL/GenBank/DDBJ databases">
        <title>Kefir isolates.</title>
        <authorList>
            <person name="Kim Y."/>
            <person name="Blasche S."/>
        </authorList>
    </citation>
    <scope>NUCLEOTIDE SEQUENCE [LARGE SCALE GENOMIC DNA]</scope>
    <source>
        <strain evidence="3">OG2-2</strain>
    </source>
</reference>
<comment type="caution">
    <text evidence="3">The sequence shown here is derived from an EMBL/GenBank/DDBJ whole genome shotgun (WGS) entry which is preliminary data.</text>
</comment>
<evidence type="ECO:0000256" key="1">
    <source>
        <dbReference type="SAM" id="MobiDB-lite"/>
    </source>
</evidence>
<dbReference type="AlphaFoldDB" id="A0A2A8D4X2"/>
<evidence type="ECO:0000256" key="2">
    <source>
        <dbReference type="SAM" id="Phobius"/>
    </source>
</evidence>